<reference evidence="1 5" key="3">
    <citation type="submission" date="2024-01" db="EMBL/GenBank/DDBJ databases">
        <title>Unpublished Manusciprt.</title>
        <authorList>
            <person name="Duman M."/>
            <person name="Valdes E.G."/>
            <person name="Ajmi N."/>
            <person name="Altun S."/>
            <person name="Saticioglu I.B."/>
        </authorList>
    </citation>
    <scope>NUCLEOTIDE SEQUENCE [LARGE SCALE GENOMIC DNA]</scope>
    <source>
        <strain evidence="1 5">139P</strain>
    </source>
</reference>
<protein>
    <submittedName>
        <fullName evidence="1">DUF3509 domain-containing protein</fullName>
    </submittedName>
</protein>
<dbReference type="EMBL" id="FOEQ01000002">
    <property type="protein sequence ID" value="SEQ39071.1"/>
    <property type="molecule type" value="Genomic_DNA"/>
</dbReference>
<evidence type="ECO:0000313" key="2">
    <source>
        <dbReference type="EMBL" id="SEQ39071.1"/>
    </source>
</evidence>
<keyword evidence="5" id="KW-1185">Reference proteome</keyword>
<gene>
    <name evidence="3" type="ORF">K7K07_19765</name>
    <name evidence="2" type="ORF">SAMN05216230_102594</name>
    <name evidence="1" type="ORF">V0R55_17080</name>
</gene>
<dbReference type="EMBL" id="CP083803">
    <property type="protein sequence ID" value="UXZ44288.1"/>
    <property type="molecule type" value="Genomic_DNA"/>
</dbReference>
<dbReference type="Pfam" id="PF12021">
    <property type="entry name" value="DUF3509"/>
    <property type="match status" value="1"/>
</dbReference>
<dbReference type="KEGG" id="pmos:O165_002870"/>
<dbReference type="Proteomes" id="UP001209279">
    <property type="component" value="Chromosome"/>
</dbReference>
<dbReference type="EMBL" id="JAZDQQ010000014">
    <property type="protein sequence ID" value="MEE1881875.1"/>
    <property type="molecule type" value="Genomic_DNA"/>
</dbReference>
<organism evidence="2 4">
    <name type="scientific">Pseudomonas soli</name>
    <dbReference type="NCBI Taxonomy" id="1306993"/>
    <lineage>
        <taxon>Bacteria</taxon>
        <taxon>Pseudomonadati</taxon>
        <taxon>Pseudomonadota</taxon>
        <taxon>Gammaproteobacteria</taxon>
        <taxon>Pseudomonadales</taxon>
        <taxon>Pseudomonadaceae</taxon>
        <taxon>Pseudomonas</taxon>
    </lineage>
</organism>
<dbReference type="RefSeq" id="WP_023632146.1">
    <property type="nucleotide sequence ID" value="NZ_CATKPM010000006.1"/>
</dbReference>
<proteinExistence type="predicted"/>
<dbReference type="AlphaFoldDB" id="A0A1H9FMA7"/>
<reference evidence="3" key="2">
    <citation type="submission" date="2021-08" db="EMBL/GenBank/DDBJ databases">
        <authorList>
            <person name="Yaryura P.M."/>
            <person name="Bianco M.I."/>
            <person name="Morais C."/>
            <person name="Setubal J.C."/>
        </authorList>
    </citation>
    <scope>NUCLEOTIDE SEQUENCE</scope>
    <source>
        <strain evidence="3">AP1</strain>
    </source>
</reference>
<dbReference type="Proteomes" id="UP001329505">
    <property type="component" value="Unassembled WGS sequence"/>
</dbReference>
<sequence>MDLIQQKFASLFTAYQVATQPRPDGGVLLTLRASDGVVTRRVLSYAQLHSAEQLSWAISAIRRDLAEQASELPVISMLQSQQRFALPTYR</sequence>
<name>A0A1H9FMA7_9PSED</name>
<evidence type="ECO:0000313" key="5">
    <source>
        <dbReference type="Proteomes" id="UP001329505"/>
    </source>
</evidence>
<dbReference type="InterPro" id="IPR021898">
    <property type="entry name" value="DUF3509"/>
</dbReference>
<reference evidence="2 4" key="1">
    <citation type="submission" date="2016-10" db="EMBL/GenBank/DDBJ databases">
        <authorList>
            <person name="de Groot N.N."/>
        </authorList>
    </citation>
    <scope>NUCLEOTIDE SEQUENCE [LARGE SCALE GENOMIC DNA]</scope>
    <source>
        <strain evidence="2 4">LMG 27941</strain>
    </source>
</reference>
<evidence type="ECO:0000313" key="3">
    <source>
        <dbReference type="EMBL" id="UXZ44288.1"/>
    </source>
</evidence>
<dbReference type="Proteomes" id="UP000199221">
    <property type="component" value="Unassembled WGS sequence"/>
</dbReference>
<dbReference type="GeneID" id="93676775"/>
<evidence type="ECO:0000313" key="4">
    <source>
        <dbReference type="Proteomes" id="UP000199221"/>
    </source>
</evidence>
<accession>A0A1H9FMA7</accession>
<evidence type="ECO:0000313" key="1">
    <source>
        <dbReference type="EMBL" id="MEE1881875.1"/>
    </source>
</evidence>